<gene>
    <name evidence="1" type="ORF">Y69_0149</name>
</gene>
<dbReference type="Pfam" id="PF04221">
    <property type="entry name" value="RelB"/>
    <property type="match status" value="1"/>
</dbReference>
<evidence type="ECO:0000313" key="1">
    <source>
        <dbReference type="EMBL" id="CAX67707.1"/>
    </source>
</evidence>
<dbReference type="Gene3D" id="1.10.1220.10">
    <property type="entry name" value="Met repressor-like"/>
    <property type="match status" value="1"/>
</dbReference>
<name>F2Q7Y2_YEREN</name>
<dbReference type="GO" id="GO:0006355">
    <property type="term" value="P:regulation of DNA-templated transcription"/>
    <property type="evidence" value="ECO:0007669"/>
    <property type="project" value="InterPro"/>
</dbReference>
<accession>F2Q7Y2</accession>
<dbReference type="GO" id="GO:0043565">
    <property type="term" value="F:sequence-specific DNA binding"/>
    <property type="evidence" value="ECO:0007669"/>
    <property type="project" value="UniProtKB-ARBA"/>
</dbReference>
<protein>
    <submittedName>
        <fullName evidence="1">Putative antitoxin</fullName>
    </submittedName>
</protein>
<dbReference type="AlphaFoldDB" id="F2Q7Y2"/>
<reference evidence="1" key="1">
    <citation type="submission" date="2009-04" db="EMBL/GenBank/DDBJ databases">
        <title>Novel enterobacterial integrative and conjugative elements (ICEs), including a mobilisable relateive of SPI-7.</title>
        <authorList>
            <person name="Seth-Smith H.M."/>
        </authorList>
    </citation>
    <scope>NUCLEOTIDE SEQUENCE</scope>
    <source>
        <strain evidence="1">Y69</strain>
    </source>
</reference>
<sequence length="96" mass="10514">MSTIQIRVDDGLKKSAYQAFEKLNQSPSDALSLFQRYVAENEILSDTLAHKVAMSGQSIRFITAADMMLQLVAAHRQGDSQGIFRALRQQAAAAGD</sequence>
<proteinExistence type="predicted"/>
<dbReference type="InterPro" id="IPR007337">
    <property type="entry name" value="RelB/DinJ"/>
</dbReference>
<dbReference type="EMBL" id="FN298493">
    <property type="protein sequence ID" value="CAX67707.1"/>
    <property type="molecule type" value="Genomic_DNA"/>
</dbReference>
<dbReference type="InterPro" id="IPR013321">
    <property type="entry name" value="Arc_rbn_hlx_hlx"/>
</dbReference>
<organism evidence="1">
    <name type="scientific">Yersinia enterocolitica</name>
    <dbReference type="NCBI Taxonomy" id="630"/>
    <lineage>
        <taxon>Bacteria</taxon>
        <taxon>Pseudomonadati</taxon>
        <taxon>Pseudomonadota</taxon>
        <taxon>Gammaproteobacteria</taxon>
        <taxon>Enterobacterales</taxon>
        <taxon>Yersiniaceae</taxon>
        <taxon>Yersinia</taxon>
    </lineage>
</organism>